<dbReference type="Proteomes" id="UP001328107">
    <property type="component" value="Unassembled WGS sequence"/>
</dbReference>
<dbReference type="AlphaFoldDB" id="A0AAN5I1A2"/>
<gene>
    <name evidence="2" type="ORF">PMAYCL1PPCAC_18105</name>
</gene>
<evidence type="ECO:0000256" key="1">
    <source>
        <dbReference type="SAM" id="MobiDB-lite"/>
    </source>
</evidence>
<feature type="compositionally biased region" description="Basic and acidic residues" evidence="1">
    <location>
        <begin position="20"/>
        <end position="32"/>
    </location>
</feature>
<protein>
    <submittedName>
        <fullName evidence="2">Uncharacterized protein</fullName>
    </submittedName>
</protein>
<reference evidence="3" key="1">
    <citation type="submission" date="2022-10" db="EMBL/GenBank/DDBJ databases">
        <title>Genome assembly of Pristionchus species.</title>
        <authorList>
            <person name="Yoshida K."/>
            <person name="Sommer R.J."/>
        </authorList>
    </citation>
    <scope>NUCLEOTIDE SEQUENCE [LARGE SCALE GENOMIC DNA]</scope>
    <source>
        <strain evidence="3">RS5460</strain>
    </source>
</reference>
<name>A0AAN5I1A2_9BILA</name>
<evidence type="ECO:0000313" key="3">
    <source>
        <dbReference type="Proteomes" id="UP001328107"/>
    </source>
</evidence>
<feature type="region of interest" description="Disordered" evidence="1">
    <location>
        <begin position="1"/>
        <end position="34"/>
    </location>
</feature>
<keyword evidence="3" id="KW-1185">Reference proteome</keyword>
<accession>A0AAN5I1A2</accession>
<feature type="compositionally biased region" description="Basic and acidic residues" evidence="1">
    <location>
        <begin position="1"/>
        <end position="12"/>
    </location>
</feature>
<comment type="caution">
    <text evidence="2">The sequence shown here is derived from an EMBL/GenBank/DDBJ whole genome shotgun (WGS) entry which is preliminary data.</text>
</comment>
<evidence type="ECO:0000313" key="2">
    <source>
        <dbReference type="EMBL" id="GMR47910.1"/>
    </source>
</evidence>
<organism evidence="2 3">
    <name type="scientific">Pristionchus mayeri</name>
    <dbReference type="NCBI Taxonomy" id="1317129"/>
    <lineage>
        <taxon>Eukaryota</taxon>
        <taxon>Metazoa</taxon>
        <taxon>Ecdysozoa</taxon>
        <taxon>Nematoda</taxon>
        <taxon>Chromadorea</taxon>
        <taxon>Rhabditida</taxon>
        <taxon>Rhabditina</taxon>
        <taxon>Diplogasteromorpha</taxon>
        <taxon>Diplogasteroidea</taxon>
        <taxon>Neodiplogasteridae</taxon>
        <taxon>Pristionchus</taxon>
    </lineage>
</organism>
<sequence length="441" mass="49617">MSNRVYLEEADHPPPSYYDDSPKKKDPKEWAKAPEFVPRSRLLHQAFSLDEGSPSGYANPLDSIPQREYHQPVIEQLPFPHVPFFGGPPSLPPLPQFGLPFPPMGLSNGTPMGTPMNPSSLPFLPQGYSANITNINTGPGPPIPAIVLKKKRRKRHKNHTNSLILPCPEEREDPKEEEREQRILEENGEMRGASDDTTRSIASIPESSMVRGSSCPDLSQDQLTLWENLLYSRVCEEKSPPPPPAPRNGMEARKSSAYDVMSRALREVAEGYVEGLTSSEVRKMDREINGNVMSDSLIVTRLQDHNNGNLESDASPLKTLSTELNEIAFRPQMTKYGYPQYKEDRAHFATFNYGSGMTSSKIVDMVSIQKSDEDEDRLMDSLEGFNIRVNHFDQMEDGDLSESDLPPPSRFEQIHWALQNKAAQYREAPLRPPDRVCCSIQ</sequence>
<proteinExistence type="predicted"/>
<dbReference type="EMBL" id="BTRK01000004">
    <property type="protein sequence ID" value="GMR47910.1"/>
    <property type="molecule type" value="Genomic_DNA"/>
</dbReference>